<dbReference type="PROSITE" id="PS51910">
    <property type="entry name" value="GH18_2"/>
    <property type="match status" value="1"/>
</dbReference>
<dbReference type="SUPFAM" id="SSF51445">
    <property type="entry name" value="(Trans)glycosidases"/>
    <property type="match status" value="1"/>
</dbReference>
<dbReference type="Gene3D" id="3.20.20.80">
    <property type="entry name" value="Glycosidases"/>
    <property type="match status" value="1"/>
</dbReference>
<reference evidence="18 19" key="1">
    <citation type="submission" date="2018-04" db="EMBL/GenBank/DDBJ databases">
        <authorList>
            <person name="Huttner S."/>
            <person name="Dainat J."/>
        </authorList>
    </citation>
    <scope>NUCLEOTIDE SEQUENCE [LARGE SCALE GENOMIC DNA]</scope>
</reference>
<keyword evidence="10" id="KW-0119">Carbohydrate metabolism</keyword>
<feature type="disulfide bond" evidence="13">
    <location>
        <begin position="110"/>
        <end position="124"/>
    </location>
</feature>
<dbReference type="GO" id="GO:0005576">
    <property type="term" value="C:extracellular region"/>
    <property type="evidence" value="ECO:0007669"/>
    <property type="project" value="UniProtKB-SubCell"/>
</dbReference>
<dbReference type="AlphaFoldDB" id="A0A3S5CX48"/>
<dbReference type="PROSITE" id="PS50941">
    <property type="entry name" value="CHIT_BIND_I_2"/>
    <property type="match status" value="1"/>
</dbReference>
<dbReference type="SUPFAM" id="SSF54556">
    <property type="entry name" value="Chitinase insertion domain"/>
    <property type="match status" value="1"/>
</dbReference>
<accession>A0A3S5CX48</accession>
<dbReference type="InterPro" id="IPR036861">
    <property type="entry name" value="Endochitinase-like_sf"/>
</dbReference>
<evidence type="ECO:0000256" key="8">
    <source>
        <dbReference type="ARBA" id="ARBA00023024"/>
    </source>
</evidence>
<dbReference type="InterPro" id="IPR018371">
    <property type="entry name" value="Chitin-binding_1_CS"/>
</dbReference>
<evidence type="ECO:0000256" key="7">
    <source>
        <dbReference type="ARBA" id="ARBA00022801"/>
    </source>
</evidence>
<dbReference type="InterPro" id="IPR001223">
    <property type="entry name" value="Glyco_hydro18_cat"/>
</dbReference>
<keyword evidence="7 14" id="KW-0378">Hydrolase</keyword>
<dbReference type="Gene3D" id="3.30.60.10">
    <property type="entry name" value="Endochitinase-like"/>
    <property type="match status" value="1"/>
</dbReference>
<dbReference type="SUPFAM" id="SSF57016">
    <property type="entry name" value="Plant lectins/antimicrobial peptides"/>
    <property type="match status" value="1"/>
</dbReference>
<evidence type="ECO:0000256" key="4">
    <source>
        <dbReference type="ARBA" id="ARBA00012729"/>
    </source>
</evidence>
<keyword evidence="6 13" id="KW-0147">Chitin-binding</keyword>
<dbReference type="InterPro" id="IPR011583">
    <property type="entry name" value="Chitinase_II/V-like_cat"/>
</dbReference>
<comment type="caution">
    <text evidence="13">Lacks conserved residue(s) required for the propagation of feature annotation.</text>
</comment>
<evidence type="ECO:0000256" key="10">
    <source>
        <dbReference type="ARBA" id="ARBA00023277"/>
    </source>
</evidence>
<comment type="catalytic activity">
    <reaction evidence="1">
        <text>Random endo-hydrolysis of N-acetyl-beta-D-glucosaminide (1-&gt;4)-beta-linkages in chitin and chitodextrins.</text>
        <dbReference type="EC" id="3.2.1.14"/>
    </reaction>
</comment>
<dbReference type="SMART" id="SM00270">
    <property type="entry name" value="ChtBD1"/>
    <property type="match status" value="2"/>
</dbReference>
<keyword evidence="8" id="KW-0146">Chitin degradation</keyword>
<dbReference type="InterPro" id="IPR053214">
    <property type="entry name" value="LysM12-like"/>
</dbReference>
<dbReference type="GO" id="GO:0008061">
    <property type="term" value="F:chitin binding"/>
    <property type="evidence" value="ECO:0007669"/>
    <property type="project" value="UniProtKB-UniRule"/>
</dbReference>
<dbReference type="Pfam" id="PF00187">
    <property type="entry name" value="Chitin_bind_1"/>
    <property type="match status" value="1"/>
</dbReference>
<dbReference type="CDD" id="cd00035">
    <property type="entry name" value="ChtBD1"/>
    <property type="match status" value="2"/>
</dbReference>
<evidence type="ECO:0000256" key="11">
    <source>
        <dbReference type="ARBA" id="ARBA00023295"/>
    </source>
</evidence>
<dbReference type="Gene3D" id="3.10.50.10">
    <property type="match status" value="1"/>
</dbReference>
<proteinExistence type="inferred from homology"/>
<dbReference type="Pfam" id="PF00704">
    <property type="entry name" value="Glyco_hydro_18"/>
    <property type="match status" value="1"/>
</dbReference>
<evidence type="ECO:0000256" key="13">
    <source>
        <dbReference type="PROSITE-ProRule" id="PRU00261"/>
    </source>
</evidence>
<evidence type="ECO:0000256" key="14">
    <source>
        <dbReference type="RuleBase" id="RU000489"/>
    </source>
</evidence>
<dbReference type="PROSITE" id="PS01095">
    <property type="entry name" value="GH18_1"/>
    <property type="match status" value="1"/>
</dbReference>
<dbReference type="PANTHER" id="PTHR47700">
    <property type="entry name" value="V CHITINASE, PUTATIVE (AFU_ORTHOLOGUE AFUA_6G13720)-RELATED"/>
    <property type="match status" value="1"/>
</dbReference>
<evidence type="ECO:0000259" key="17">
    <source>
        <dbReference type="PROSITE" id="PS51910"/>
    </source>
</evidence>
<dbReference type="InterPro" id="IPR001579">
    <property type="entry name" value="Glyco_hydro_18_chit_AS"/>
</dbReference>
<dbReference type="SMR" id="A0A3S5CX48"/>
<dbReference type="GO" id="GO:0000272">
    <property type="term" value="P:polysaccharide catabolic process"/>
    <property type="evidence" value="ECO:0007669"/>
    <property type="project" value="UniProtKB-KW"/>
</dbReference>
<name>A0A3S5CX48_9PEZI</name>
<evidence type="ECO:0000256" key="6">
    <source>
        <dbReference type="ARBA" id="ARBA00022669"/>
    </source>
</evidence>
<protein>
    <recommendedName>
        <fullName evidence="4">chitinase</fullName>
        <ecNumber evidence="4">3.2.1.14</ecNumber>
    </recommendedName>
</protein>
<comment type="subcellular location">
    <subcellularLocation>
        <location evidence="2">Secreted</location>
    </subcellularLocation>
</comment>
<dbReference type="PROSITE" id="PS00026">
    <property type="entry name" value="CHIT_BIND_I_1"/>
    <property type="match status" value="1"/>
</dbReference>
<dbReference type="Proteomes" id="UP000289323">
    <property type="component" value="Unassembled WGS sequence"/>
</dbReference>
<evidence type="ECO:0000256" key="3">
    <source>
        <dbReference type="ARBA" id="ARBA00008682"/>
    </source>
</evidence>
<evidence type="ECO:0000256" key="5">
    <source>
        <dbReference type="ARBA" id="ARBA00022525"/>
    </source>
</evidence>
<dbReference type="GO" id="GO:0008843">
    <property type="term" value="F:endochitinase activity"/>
    <property type="evidence" value="ECO:0007669"/>
    <property type="project" value="UniProtKB-EC"/>
</dbReference>
<evidence type="ECO:0000256" key="9">
    <source>
        <dbReference type="ARBA" id="ARBA00023026"/>
    </source>
</evidence>
<evidence type="ECO:0000313" key="19">
    <source>
        <dbReference type="Proteomes" id="UP000289323"/>
    </source>
</evidence>
<dbReference type="GO" id="GO:0006032">
    <property type="term" value="P:chitin catabolic process"/>
    <property type="evidence" value="ECO:0007669"/>
    <property type="project" value="UniProtKB-KW"/>
</dbReference>
<evidence type="ECO:0000313" key="18">
    <source>
        <dbReference type="EMBL" id="SPQ23046.1"/>
    </source>
</evidence>
<keyword evidence="15" id="KW-0732">Signal</keyword>
<dbReference type="InterPro" id="IPR001002">
    <property type="entry name" value="Chitin-bd_1"/>
</dbReference>
<feature type="domain" description="GH18" evidence="17">
    <location>
        <begin position="143"/>
        <end position="499"/>
    </location>
</feature>
<dbReference type="PANTHER" id="PTHR47700:SF2">
    <property type="entry name" value="CHITINASE"/>
    <property type="match status" value="1"/>
</dbReference>
<feature type="chain" id="PRO_5018664498" description="chitinase" evidence="15">
    <location>
        <begin position="21"/>
        <end position="530"/>
    </location>
</feature>
<dbReference type="SMART" id="SM00636">
    <property type="entry name" value="Glyco_18"/>
    <property type="match status" value="1"/>
</dbReference>
<evidence type="ECO:0000256" key="2">
    <source>
        <dbReference type="ARBA" id="ARBA00004613"/>
    </source>
</evidence>
<keyword evidence="13" id="KW-1015">Disulfide bond</keyword>
<dbReference type="EMBL" id="OUUZ01000009">
    <property type="protein sequence ID" value="SPQ23046.1"/>
    <property type="molecule type" value="Genomic_DNA"/>
</dbReference>
<keyword evidence="9" id="KW-0843">Virulence</keyword>
<evidence type="ECO:0000259" key="16">
    <source>
        <dbReference type="PROSITE" id="PS50941"/>
    </source>
</evidence>
<organism evidence="18 19">
    <name type="scientific">Thermothielavioides terrestris</name>
    <dbReference type="NCBI Taxonomy" id="2587410"/>
    <lineage>
        <taxon>Eukaryota</taxon>
        <taxon>Fungi</taxon>
        <taxon>Dikarya</taxon>
        <taxon>Ascomycota</taxon>
        <taxon>Pezizomycotina</taxon>
        <taxon>Sordariomycetes</taxon>
        <taxon>Sordariomycetidae</taxon>
        <taxon>Sordariales</taxon>
        <taxon>Chaetomiaceae</taxon>
        <taxon>Thermothielavioides</taxon>
    </lineage>
</organism>
<dbReference type="EC" id="3.2.1.14" evidence="4"/>
<evidence type="ECO:0000256" key="12">
    <source>
        <dbReference type="ARBA" id="ARBA00023326"/>
    </source>
</evidence>
<evidence type="ECO:0000256" key="15">
    <source>
        <dbReference type="SAM" id="SignalP"/>
    </source>
</evidence>
<sequence length="530" mass="58694">MKASLGCALLWLGLAVAASSYEEEFMSQALRSKRGQLLIRDDSDDGKCSKKKPCKSGCCGPLDDKGVGICGTGPTYCGKGCTSSCDYKSECDPGWGMQWSNSSKCPLNVCCSQYGFCGTTDEYCQGKVVSVPQCDPNKNSSHARTIGYYEGWNWQRPCGTMKPSQIPIGYYSHVYFAFSLANPHTFRLEPMDSKTGTLYDDVAELKMRQPSLEVWIAVGGWAMNDPGPHRTTFSDIAKSEKAQDEFFESLITFMMANNYDGVDIDWEYPVADDRGGTEADFKNYVTMIKRLRQRLNQLGVPKGLSITLPASYWYLRGFDIINLEPHVDFFNVMTYDIHGVWDANIPSLGPYAHAHTNLTEIEEALKLLWRNNINPERVNLGLGFYGRSFTMKDSGCMAAGCEYKSAGKGGNCTGTPGVLSAHEITQIIQGGATVTRDNAAAVEIVTWDENQWVSWDSTETLAMKVKYANERCLGGVMVWAIDLDDGTLINSLADTGRPTYDYISNLPWMTGCFGSELPDWAFLNDTDTDD</sequence>
<dbReference type="InterPro" id="IPR017853">
    <property type="entry name" value="GH"/>
</dbReference>
<gene>
    <name evidence="18" type="ORF">TT172_LOCUS5465</name>
</gene>
<comment type="similarity">
    <text evidence="3">Belongs to the glycosyl hydrolase 18 family. Chitinase class V subfamily.</text>
</comment>
<feature type="signal peptide" evidence="15">
    <location>
        <begin position="1"/>
        <end position="20"/>
    </location>
</feature>
<evidence type="ECO:0000256" key="1">
    <source>
        <dbReference type="ARBA" id="ARBA00000822"/>
    </source>
</evidence>
<keyword evidence="5" id="KW-0964">Secreted</keyword>
<dbReference type="InterPro" id="IPR029070">
    <property type="entry name" value="Chitinase_insertion_sf"/>
</dbReference>
<feature type="domain" description="Chitin-binding type-1" evidence="16">
    <location>
        <begin position="88"/>
        <end position="136"/>
    </location>
</feature>
<keyword evidence="12" id="KW-0624">Polysaccharide degradation</keyword>
<keyword evidence="11 14" id="KW-0326">Glycosidase</keyword>
<feature type="disulfide bond" evidence="13">
    <location>
        <begin position="105"/>
        <end position="117"/>
    </location>
</feature>